<dbReference type="Proteomes" id="UP001233172">
    <property type="component" value="Unassembled WGS sequence"/>
</dbReference>
<evidence type="ECO:0000313" key="1">
    <source>
        <dbReference type="EMBL" id="KAK0049483.1"/>
    </source>
</evidence>
<reference evidence="1" key="1">
    <citation type="journal article" date="2023" name="PLoS Negl. Trop. Dis.">
        <title>A genome sequence for Biomphalaria pfeifferi, the major vector snail for the human-infecting parasite Schistosoma mansoni.</title>
        <authorList>
            <person name="Bu L."/>
            <person name="Lu L."/>
            <person name="Laidemitt M.R."/>
            <person name="Zhang S.M."/>
            <person name="Mutuku M."/>
            <person name="Mkoji G."/>
            <person name="Steinauer M."/>
            <person name="Loker E.S."/>
        </authorList>
    </citation>
    <scope>NUCLEOTIDE SEQUENCE</scope>
    <source>
        <strain evidence="1">KasaAsao</strain>
    </source>
</reference>
<dbReference type="EMBL" id="JASAOG010000125">
    <property type="protein sequence ID" value="KAK0049483.1"/>
    <property type="molecule type" value="Genomic_DNA"/>
</dbReference>
<proteinExistence type="predicted"/>
<dbReference type="AlphaFoldDB" id="A0AAD8B7L2"/>
<organism evidence="1 2">
    <name type="scientific">Biomphalaria pfeifferi</name>
    <name type="common">Bloodfluke planorb</name>
    <name type="synonym">Freshwater snail</name>
    <dbReference type="NCBI Taxonomy" id="112525"/>
    <lineage>
        <taxon>Eukaryota</taxon>
        <taxon>Metazoa</taxon>
        <taxon>Spiralia</taxon>
        <taxon>Lophotrochozoa</taxon>
        <taxon>Mollusca</taxon>
        <taxon>Gastropoda</taxon>
        <taxon>Heterobranchia</taxon>
        <taxon>Euthyneura</taxon>
        <taxon>Panpulmonata</taxon>
        <taxon>Hygrophila</taxon>
        <taxon>Lymnaeoidea</taxon>
        <taxon>Planorbidae</taxon>
        <taxon>Biomphalaria</taxon>
    </lineage>
</organism>
<accession>A0AAD8B7L2</accession>
<sequence length="93" mass="10501">MPVGNAPGLSCYIFLLDIRMSAHSHSPVTPHRFLINGSRSTRGRDRLSVFLSEKTKMVPLFTLHHPTAKIDNLTRLSSHPAKPRPCHLKKYQS</sequence>
<keyword evidence="2" id="KW-1185">Reference proteome</keyword>
<evidence type="ECO:0000313" key="2">
    <source>
        <dbReference type="Proteomes" id="UP001233172"/>
    </source>
</evidence>
<name>A0AAD8B7L2_BIOPF</name>
<gene>
    <name evidence="1" type="ORF">Bpfe_021019</name>
</gene>
<protein>
    <submittedName>
        <fullName evidence="1">Uncharacterized protein</fullName>
    </submittedName>
</protein>
<comment type="caution">
    <text evidence="1">The sequence shown here is derived from an EMBL/GenBank/DDBJ whole genome shotgun (WGS) entry which is preliminary data.</text>
</comment>
<reference evidence="1" key="2">
    <citation type="submission" date="2023-04" db="EMBL/GenBank/DDBJ databases">
        <authorList>
            <person name="Bu L."/>
            <person name="Lu L."/>
            <person name="Laidemitt M.R."/>
            <person name="Zhang S.M."/>
            <person name="Mutuku M."/>
            <person name="Mkoji G."/>
            <person name="Steinauer M."/>
            <person name="Loker E.S."/>
        </authorList>
    </citation>
    <scope>NUCLEOTIDE SEQUENCE</scope>
    <source>
        <strain evidence="1">KasaAsao</strain>
        <tissue evidence="1">Whole Snail</tissue>
    </source>
</reference>